<evidence type="ECO:0000313" key="2">
    <source>
        <dbReference type="EMBL" id="KKN35728.1"/>
    </source>
</evidence>
<dbReference type="PANTHER" id="PTHR42759">
    <property type="entry name" value="MOXR FAMILY PROTEIN"/>
    <property type="match status" value="1"/>
</dbReference>
<accession>A0A0F9T2N1</accession>
<dbReference type="AlphaFoldDB" id="A0A0F9T2N1"/>
<sequence length="575" mass="66188">MSTKLGEEEILRKKVWKIINLIQANQLFVHYKELSIRYLAEKSKKVSTKTLPEILSLCVLNALVPNSAMLLIGGHGGGKTTLVKLLGRMFTASSLSEIENSIIRGHPQLTEEKLIGTLKLGKLMKDGEEEVVWRQFVTNFWKIIDEVNRLTPYAQDILLSLLAEGTVKYYDSIMVINKFSLYATINPHDIGTFELSQPFLDRFGISVPISMPASHDLQLILSGKDEKYSGFDELIQVPEILNIDELMEVWYHVNRIAFSPKVNNYIHAIIREFTLCSRLDKGNTEDLKPSSGLCSGCHFNTAQNICNKIDSILSVRVAKDLLRYSKALSWLLGINKIDINIVNTIAPYIISHRTSYVKRELDKAPYFGNKYEFSRKLLETIQKRFKNREICYQIAERFRKGNPKENDLIELKKFEKNDLIVKYDLIPFVKTINNKQYPLIAQQIQEASKKGDINKLAEIRNNLMENIDFPNRGDLIEWCNRELYKQTVTDYVIKFSYWKEVWADIAAEFSNLDQPLKEAFSQRQTKQIRTEDLLIEINVTGTKEDSLVNIQISGGSEALKLRTVLDNLEYIQKEE</sequence>
<reference evidence="2" key="1">
    <citation type="journal article" date="2015" name="Nature">
        <title>Complex archaea that bridge the gap between prokaryotes and eukaryotes.</title>
        <authorList>
            <person name="Spang A."/>
            <person name="Saw J.H."/>
            <person name="Jorgensen S.L."/>
            <person name="Zaremba-Niedzwiedzka K."/>
            <person name="Martijn J."/>
            <person name="Lind A.E."/>
            <person name="van Eijk R."/>
            <person name="Schleper C."/>
            <person name="Guy L."/>
            <person name="Ettema T.J."/>
        </authorList>
    </citation>
    <scope>NUCLEOTIDE SEQUENCE</scope>
</reference>
<dbReference type="GO" id="GO:0005524">
    <property type="term" value="F:ATP binding"/>
    <property type="evidence" value="ECO:0007669"/>
    <property type="project" value="InterPro"/>
</dbReference>
<dbReference type="SUPFAM" id="SSF52540">
    <property type="entry name" value="P-loop containing nucleoside triphosphate hydrolases"/>
    <property type="match status" value="1"/>
</dbReference>
<organism evidence="2">
    <name type="scientific">marine sediment metagenome</name>
    <dbReference type="NCBI Taxonomy" id="412755"/>
    <lineage>
        <taxon>unclassified sequences</taxon>
        <taxon>metagenomes</taxon>
        <taxon>ecological metagenomes</taxon>
    </lineage>
</organism>
<protein>
    <recommendedName>
        <fullName evidence="1">ATPase dynein-related AAA domain-containing protein</fullName>
    </recommendedName>
</protein>
<dbReference type="Gene3D" id="1.10.8.80">
    <property type="entry name" value="Magnesium chelatase subunit I, C-Terminal domain"/>
    <property type="match status" value="1"/>
</dbReference>
<gene>
    <name evidence="2" type="ORF">LCGC14_0780690</name>
</gene>
<evidence type="ECO:0000259" key="1">
    <source>
        <dbReference type="Pfam" id="PF07728"/>
    </source>
</evidence>
<dbReference type="PANTHER" id="PTHR42759:SF1">
    <property type="entry name" value="MAGNESIUM-CHELATASE SUBUNIT CHLD"/>
    <property type="match status" value="1"/>
</dbReference>
<dbReference type="Pfam" id="PF07728">
    <property type="entry name" value="AAA_5"/>
    <property type="match status" value="1"/>
</dbReference>
<proteinExistence type="predicted"/>
<dbReference type="InterPro" id="IPR050764">
    <property type="entry name" value="CbbQ/NirQ/NorQ/GpvN"/>
</dbReference>
<dbReference type="InterPro" id="IPR011704">
    <property type="entry name" value="ATPase_dyneun-rel_AAA"/>
</dbReference>
<dbReference type="InterPro" id="IPR027417">
    <property type="entry name" value="P-loop_NTPase"/>
</dbReference>
<dbReference type="Gene3D" id="3.40.50.300">
    <property type="entry name" value="P-loop containing nucleotide triphosphate hydrolases"/>
    <property type="match status" value="1"/>
</dbReference>
<dbReference type="EMBL" id="LAZR01002016">
    <property type="protein sequence ID" value="KKN35728.1"/>
    <property type="molecule type" value="Genomic_DNA"/>
</dbReference>
<comment type="caution">
    <text evidence="2">The sequence shown here is derived from an EMBL/GenBank/DDBJ whole genome shotgun (WGS) entry which is preliminary data.</text>
</comment>
<feature type="domain" description="ATPase dynein-related AAA" evidence="1">
    <location>
        <begin position="69"/>
        <end position="203"/>
    </location>
</feature>
<dbReference type="GO" id="GO:0016887">
    <property type="term" value="F:ATP hydrolysis activity"/>
    <property type="evidence" value="ECO:0007669"/>
    <property type="project" value="InterPro"/>
</dbReference>
<name>A0A0F9T2N1_9ZZZZ</name>